<gene>
    <name evidence="12" type="ORF">TVY486_1104330</name>
</gene>
<comment type="similarity">
    <text evidence="2">Belongs to the MCU (TC 1.A.77) family.</text>
</comment>
<dbReference type="InterPro" id="IPR006769">
    <property type="entry name" value="MCU_C"/>
</dbReference>
<evidence type="ECO:0000256" key="3">
    <source>
        <dbReference type="ARBA" id="ARBA00022448"/>
    </source>
</evidence>
<name>G0UAW2_TRYVY</name>
<dbReference type="PANTHER" id="PTHR13462">
    <property type="entry name" value="CALCIUM UNIPORTER PROTEIN, MITOCHONDRIAL"/>
    <property type="match status" value="1"/>
</dbReference>
<dbReference type="VEuPathDB" id="TriTrypDB:TvY486_1104330"/>
<organism evidence="12">
    <name type="scientific">Trypanosoma vivax (strain Y486)</name>
    <dbReference type="NCBI Taxonomy" id="1055687"/>
    <lineage>
        <taxon>Eukaryota</taxon>
        <taxon>Discoba</taxon>
        <taxon>Euglenozoa</taxon>
        <taxon>Kinetoplastea</taxon>
        <taxon>Metakinetoplastina</taxon>
        <taxon>Trypanosomatida</taxon>
        <taxon>Trypanosomatidae</taxon>
        <taxon>Trypanosoma</taxon>
        <taxon>Duttonella</taxon>
    </lineage>
</organism>
<dbReference type="InterPro" id="IPR039055">
    <property type="entry name" value="MCU_fam"/>
</dbReference>
<keyword evidence="4" id="KW-0109">Calcium transport</keyword>
<evidence type="ECO:0000256" key="10">
    <source>
        <dbReference type="SAM" id="Phobius"/>
    </source>
</evidence>
<keyword evidence="5 10" id="KW-0812">Transmembrane</keyword>
<dbReference type="GO" id="GO:0015292">
    <property type="term" value="F:uniporter activity"/>
    <property type="evidence" value="ECO:0007669"/>
    <property type="project" value="TreeGrafter"/>
</dbReference>
<keyword evidence="9 10" id="KW-0472">Membrane</keyword>
<evidence type="ECO:0000256" key="4">
    <source>
        <dbReference type="ARBA" id="ARBA00022568"/>
    </source>
</evidence>
<dbReference type="PANTHER" id="PTHR13462:SF46">
    <property type="entry name" value="CALCIUM UNIPORTER PROTEIN"/>
    <property type="match status" value="1"/>
</dbReference>
<evidence type="ECO:0000256" key="5">
    <source>
        <dbReference type="ARBA" id="ARBA00022692"/>
    </source>
</evidence>
<evidence type="ECO:0000259" key="11">
    <source>
        <dbReference type="Pfam" id="PF04678"/>
    </source>
</evidence>
<sequence length="261" mass="29677">MFVNALAKRCAWPRHTVAGAKLQSSCVPTALYWCRLHMSSNSSGNDGEKGKSNAPCLASVPYDTLTQESLPIFYTYALGRSADGKPHVALSPGTSSSVVVISNEDSFNALIREIFTRDVTGADGFVQSLRQTFHQQRTELAPMLVEKHRVDDYIENFYSPLLRCITFILLLSQFLLLLHWTFVVFDWNLVEPMTYFIAYSAVWVGMVLYCYTARQFTWDALLAVLARRRRHGLYARAGISADAMERQKWRLKKIDSLLARY</sequence>
<keyword evidence="6" id="KW-0106">Calcium</keyword>
<keyword evidence="7 10" id="KW-1133">Transmembrane helix</keyword>
<evidence type="ECO:0000256" key="7">
    <source>
        <dbReference type="ARBA" id="ARBA00022989"/>
    </source>
</evidence>
<feature type="transmembrane region" description="Helical" evidence="10">
    <location>
        <begin position="193"/>
        <end position="211"/>
    </location>
</feature>
<evidence type="ECO:0000256" key="8">
    <source>
        <dbReference type="ARBA" id="ARBA00023065"/>
    </source>
</evidence>
<evidence type="ECO:0000313" key="12">
    <source>
        <dbReference type="EMBL" id="CCC52949.1"/>
    </source>
</evidence>
<feature type="transmembrane region" description="Helical" evidence="10">
    <location>
        <begin position="161"/>
        <end position="181"/>
    </location>
</feature>
<dbReference type="GO" id="GO:0036444">
    <property type="term" value="P:calcium import into the mitochondrion"/>
    <property type="evidence" value="ECO:0007669"/>
    <property type="project" value="TreeGrafter"/>
</dbReference>
<evidence type="ECO:0000256" key="6">
    <source>
        <dbReference type="ARBA" id="ARBA00022837"/>
    </source>
</evidence>
<feature type="domain" description="Calcium uniporter protein C-terminal" evidence="11">
    <location>
        <begin position="126"/>
        <end position="239"/>
    </location>
</feature>
<keyword evidence="8" id="KW-0406">Ion transport</keyword>
<dbReference type="AlphaFoldDB" id="G0UAW2"/>
<accession>G0UAW2</accession>
<evidence type="ECO:0000256" key="1">
    <source>
        <dbReference type="ARBA" id="ARBA00004141"/>
    </source>
</evidence>
<dbReference type="Pfam" id="PF04678">
    <property type="entry name" value="MCU"/>
    <property type="match status" value="1"/>
</dbReference>
<comment type="subcellular location">
    <subcellularLocation>
        <location evidence="1">Membrane</location>
        <topology evidence="1">Multi-pass membrane protein</topology>
    </subcellularLocation>
</comment>
<proteinExistence type="inferred from homology"/>
<evidence type="ECO:0000256" key="2">
    <source>
        <dbReference type="ARBA" id="ARBA00005653"/>
    </source>
</evidence>
<protein>
    <recommendedName>
        <fullName evidence="11">Calcium uniporter protein C-terminal domain-containing protein</fullName>
    </recommendedName>
</protein>
<dbReference type="GO" id="GO:0051560">
    <property type="term" value="P:mitochondrial calcium ion homeostasis"/>
    <property type="evidence" value="ECO:0007669"/>
    <property type="project" value="InterPro"/>
</dbReference>
<dbReference type="GO" id="GO:1990246">
    <property type="term" value="C:uniplex complex"/>
    <property type="evidence" value="ECO:0007669"/>
    <property type="project" value="TreeGrafter"/>
</dbReference>
<dbReference type="EMBL" id="HE573027">
    <property type="protein sequence ID" value="CCC52949.1"/>
    <property type="molecule type" value="Genomic_DNA"/>
</dbReference>
<dbReference type="OMA" id="ELTWEAM"/>
<keyword evidence="3" id="KW-0813">Transport</keyword>
<evidence type="ECO:0000256" key="9">
    <source>
        <dbReference type="ARBA" id="ARBA00023136"/>
    </source>
</evidence>
<dbReference type="GO" id="GO:0005262">
    <property type="term" value="F:calcium channel activity"/>
    <property type="evidence" value="ECO:0007669"/>
    <property type="project" value="TreeGrafter"/>
</dbReference>
<reference evidence="12" key="1">
    <citation type="journal article" date="2012" name="Proc. Natl. Acad. Sci. U.S.A.">
        <title>Antigenic diversity is generated by distinct evolutionary mechanisms in African trypanosome species.</title>
        <authorList>
            <person name="Jackson A.P."/>
            <person name="Berry A."/>
            <person name="Aslett M."/>
            <person name="Allison H.C."/>
            <person name="Burton P."/>
            <person name="Vavrova-Anderson J."/>
            <person name="Brown R."/>
            <person name="Browne H."/>
            <person name="Corton N."/>
            <person name="Hauser H."/>
            <person name="Gamble J."/>
            <person name="Gilderthorp R."/>
            <person name="Marcello L."/>
            <person name="McQuillan J."/>
            <person name="Otto T.D."/>
            <person name="Quail M.A."/>
            <person name="Sanders M.J."/>
            <person name="van Tonder A."/>
            <person name="Ginger M.L."/>
            <person name="Field M.C."/>
            <person name="Barry J.D."/>
            <person name="Hertz-Fowler C."/>
            <person name="Berriman M."/>
        </authorList>
    </citation>
    <scope>NUCLEOTIDE SEQUENCE</scope>
    <source>
        <strain evidence="12">Y486</strain>
    </source>
</reference>